<dbReference type="InterPro" id="IPR035516">
    <property type="entry name" value="Gyrase/topoIV_suA_C"/>
</dbReference>
<evidence type="ECO:0000256" key="7">
    <source>
        <dbReference type="PROSITE-ProRule" id="PRU01384"/>
    </source>
</evidence>
<dbReference type="GO" id="GO:0003677">
    <property type="term" value="F:DNA binding"/>
    <property type="evidence" value="ECO:0007669"/>
    <property type="project" value="UniProtKB-UniRule"/>
</dbReference>
<keyword evidence="4 7" id="KW-0799">Topoisomerase</keyword>
<comment type="catalytic activity">
    <reaction evidence="1 7">
        <text>ATP-dependent breakage, passage and rejoining of double-stranded DNA.</text>
        <dbReference type="EC" id="5.6.2.2"/>
    </reaction>
</comment>
<dbReference type="EC" id="5.6.2.2" evidence="3"/>
<dbReference type="NCBIfam" id="NF004044">
    <property type="entry name" value="PRK05561.1"/>
    <property type="match status" value="1"/>
</dbReference>
<organism evidence="10">
    <name type="scientific">Schlesneria paludicola</name>
    <dbReference type="NCBI Taxonomy" id="360056"/>
    <lineage>
        <taxon>Bacteria</taxon>
        <taxon>Pseudomonadati</taxon>
        <taxon>Planctomycetota</taxon>
        <taxon>Planctomycetia</taxon>
        <taxon>Planctomycetales</taxon>
        <taxon>Planctomycetaceae</taxon>
        <taxon>Schlesneria</taxon>
    </lineage>
</organism>
<dbReference type="Pfam" id="PF00521">
    <property type="entry name" value="DNA_topoisoIV"/>
    <property type="match status" value="1"/>
</dbReference>
<accession>A0A7C2JY13</accession>
<dbReference type="InterPro" id="IPR013757">
    <property type="entry name" value="Topo_IIA_A_a_sf"/>
</dbReference>
<dbReference type="EMBL" id="DSOK01000089">
    <property type="protein sequence ID" value="HEN14380.1"/>
    <property type="molecule type" value="Genomic_DNA"/>
</dbReference>
<dbReference type="PANTHER" id="PTHR43493">
    <property type="entry name" value="DNA GYRASE/TOPOISOMERASE SUBUNIT A"/>
    <property type="match status" value="1"/>
</dbReference>
<keyword evidence="6 7" id="KW-0413">Isomerase</keyword>
<dbReference type="GO" id="GO:0006265">
    <property type="term" value="P:DNA topological change"/>
    <property type="evidence" value="ECO:0007669"/>
    <property type="project" value="UniProtKB-UniRule"/>
</dbReference>
<dbReference type="GO" id="GO:0005524">
    <property type="term" value="F:ATP binding"/>
    <property type="evidence" value="ECO:0007669"/>
    <property type="project" value="InterPro"/>
</dbReference>
<gene>
    <name evidence="10" type="ORF">ENQ76_02785</name>
</gene>
<evidence type="ECO:0000313" key="10">
    <source>
        <dbReference type="EMBL" id="HEN14380.1"/>
    </source>
</evidence>
<keyword evidence="5 7" id="KW-0238">DNA-binding</keyword>
<dbReference type="GO" id="GO:0005737">
    <property type="term" value="C:cytoplasm"/>
    <property type="evidence" value="ECO:0007669"/>
    <property type="project" value="TreeGrafter"/>
</dbReference>
<dbReference type="SUPFAM" id="SSF56719">
    <property type="entry name" value="Type II DNA topoisomerase"/>
    <property type="match status" value="1"/>
</dbReference>
<evidence type="ECO:0000256" key="4">
    <source>
        <dbReference type="ARBA" id="ARBA00023029"/>
    </source>
</evidence>
<evidence type="ECO:0000259" key="9">
    <source>
        <dbReference type="PROSITE" id="PS52040"/>
    </source>
</evidence>
<dbReference type="CDD" id="cd00187">
    <property type="entry name" value="TOP4c"/>
    <property type="match status" value="1"/>
</dbReference>
<dbReference type="PROSITE" id="PS52040">
    <property type="entry name" value="TOPO_IIA"/>
    <property type="match status" value="1"/>
</dbReference>
<sequence>MAKRSKPPDNGAPELTDRIQYVPISQETRRRYLNYAMSVITSRALPDVRDGLKPVQRRILYVMFDDLRLTTDSKPRKCAKISGDTTGNYHPHGTLAVYDALVRMAQDFTLRYPLILGQGNFGSIMGMPPAAERYTEAKLTPAAEQLMNELRFETVDMRPNYDGTRTEPTVLPARFPNLLVNGAAGIAVGMATNIPPHNLGEVIEACKALIDDPELDTRGVLKHIKGPDFPLGGRLVTDRKELRTIYEEGKGAIKTRGEWRHDRDRKGEISDRLVVYSVPYGVDTGPLLSQIGEIVNGRKLPQLIAANDETDEKHGLRLVLDLKPGVDPNAVMAYLFKHTALEQNFAYNSTCLVPDEHGALVPARLNLADMLRHFLKFRLATVRRRCEYQLRQLEHRIHILEGFATVFNDLERALKIIRNSDGKRDAADKLMKVFPLDEPQTMAILELQLYKISKLEINSILEELEEKRSEAERIRKLLASEKKLWSVVRTELDEVVQLLGDKRRTSLGSSEEITEFDPSAYIVRENTNVVLTREGWIKRVGRLQSIETTRVREGDAVLDVVPASTLDTVVFFASDGAAFTLSAADVPPSSGYGDPISKYVKLSDGASIVAVVTTDARFTPADKEQKEVPPTPHLLVATARGQVLRIPLGPFRLPSTKAGRRYCKLAPGDRVVSVNLVGEATSVFLASKGARLIHFSIDDVPVLSGAGRGVRGMKLDPKDELLGMALMARPSDCLHVRTSGDKTLTCGQHKYVTTSRGGKGFRAAHRSTFVEIVRPDIVLIDWTALEAEKN</sequence>
<comment type="caution">
    <text evidence="10">The sequence shown here is derived from an EMBL/GenBank/DDBJ whole genome shotgun (WGS) entry which is preliminary data.</text>
</comment>
<protein>
    <recommendedName>
        <fullName evidence="3">DNA topoisomerase (ATP-hydrolyzing)</fullName>
        <ecNumber evidence="3">5.6.2.2</ecNumber>
    </recommendedName>
</protein>
<dbReference type="SMART" id="SM00434">
    <property type="entry name" value="TOP4c"/>
    <property type="match status" value="1"/>
</dbReference>
<evidence type="ECO:0000256" key="3">
    <source>
        <dbReference type="ARBA" id="ARBA00012895"/>
    </source>
</evidence>
<keyword evidence="8" id="KW-0175">Coiled coil</keyword>
<feature type="domain" description="Topo IIA-type catalytic" evidence="9">
    <location>
        <begin position="45"/>
        <end position="521"/>
    </location>
</feature>
<proteinExistence type="inferred from homology"/>
<dbReference type="Pfam" id="PF03989">
    <property type="entry name" value="DNA_gyraseA_C"/>
    <property type="match status" value="2"/>
</dbReference>
<dbReference type="GO" id="GO:0003918">
    <property type="term" value="F:DNA topoisomerase type II (double strand cut, ATP-hydrolyzing) activity"/>
    <property type="evidence" value="ECO:0007669"/>
    <property type="project" value="UniProtKB-EC"/>
</dbReference>
<evidence type="ECO:0000256" key="5">
    <source>
        <dbReference type="ARBA" id="ARBA00023125"/>
    </source>
</evidence>
<dbReference type="InterPro" id="IPR002205">
    <property type="entry name" value="Topo_IIA_dom_A"/>
</dbReference>
<evidence type="ECO:0000256" key="6">
    <source>
        <dbReference type="ARBA" id="ARBA00023235"/>
    </source>
</evidence>
<dbReference type="Gene3D" id="3.30.1360.40">
    <property type="match status" value="1"/>
</dbReference>
<dbReference type="InterPro" id="IPR013760">
    <property type="entry name" value="Topo_IIA-like_dom_sf"/>
</dbReference>
<dbReference type="InterPro" id="IPR006691">
    <property type="entry name" value="GyrA/parC_rep"/>
</dbReference>
<dbReference type="SUPFAM" id="SSF101904">
    <property type="entry name" value="GyrA/ParC C-terminal domain-like"/>
    <property type="match status" value="1"/>
</dbReference>
<dbReference type="PANTHER" id="PTHR43493:SF5">
    <property type="entry name" value="DNA GYRASE SUBUNIT A, CHLOROPLASTIC_MITOCHONDRIAL"/>
    <property type="match status" value="1"/>
</dbReference>
<evidence type="ECO:0000256" key="8">
    <source>
        <dbReference type="SAM" id="Coils"/>
    </source>
</evidence>
<evidence type="ECO:0000256" key="1">
    <source>
        <dbReference type="ARBA" id="ARBA00000185"/>
    </source>
</evidence>
<dbReference type="AlphaFoldDB" id="A0A7C2JY13"/>
<feature type="coiled-coil region" evidence="8">
    <location>
        <begin position="450"/>
        <end position="484"/>
    </location>
</feature>
<dbReference type="Gene3D" id="2.120.10.90">
    <property type="entry name" value="DNA gyrase/topoisomerase IV, subunit A, C-terminal"/>
    <property type="match status" value="1"/>
</dbReference>
<dbReference type="Gene3D" id="1.10.268.10">
    <property type="entry name" value="Topoisomerase, domain 3"/>
    <property type="match status" value="1"/>
</dbReference>
<comment type="similarity">
    <text evidence="2">Belongs to the type II topoisomerase GyrA/ParC subunit family.</text>
</comment>
<dbReference type="InterPro" id="IPR013758">
    <property type="entry name" value="Topo_IIA_A/C_ab"/>
</dbReference>
<dbReference type="GO" id="GO:0009330">
    <property type="term" value="C:DNA topoisomerase type II (double strand cut, ATP-hydrolyzing) complex"/>
    <property type="evidence" value="ECO:0007669"/>
    <property type="project" value="TreeGrafter"/>
</dbReference>
<name>A0A7C2JY13_9PLAN</name>
<feature type="active site" description="O-(5'-phospho-DNA)-tyrosine intermediate" evidence="7">
    <location>
        <position position="134"/>
    </location>
</feature>
<reference evidence="10" key="1">
    <citation type="journal article" date="2020" name="mSystems">
        <title>Genome- and Community-Level Interaction Insights into Carbon Utilization and Element Cycling Functions of Hydrothermarchaeota in Hydrothermal Sediment.</title>
        <authorList>
            <person name="Zhou Z."/>
            <person name="Liu Y."/>
            <person name="Xu W."/>
            <person name="Pan J."/>
            <person name="Luo Z.H."/>
            <person name="Li M."/>
        </authorList>
    </citation>
    <scope>NUCLEOTIDE SEQUENCE [LARGE SCALE GENOMIC DNA]</scope>
    <source>
        <strain evidence="10">SpSt-339</strain>
    </source>
</reference>
<dbReference type="InterPro" id="IPR050220">
    <property type="entry name" value="Type_II_DNA_Topoisomerases"/>
</dbReference>
<evidence type="ECO:0000256" key="2">
    <source>
        <dbReference type="ARBA" id="ARBA00008263"/>
    </source>
</evidence>
<dbReference type="Gene3D" id="3.90.199.10">
    <property type="entry name" value="Topoisomerase II, domain 5"/>
    <property type="match status" value="1"/>
</dbReference>